<keyword evidence="3" id="KW-0472">Membrane</keyword>
<dbReference type="OrthoDB" id="5298707at2"/>
<feature type="region of interest" description="Disordered" evidence="2">
    <location>
        <begin position="107"/>
        <end position="130"/>
    </location>
</feature>
<keyword evidence="5" id="KW-1185">Reference proteome</keyword>
<keyword evidence="3" id="KW-0812">Transmembrane</keyword>
<dbReference type="InterPro" id="IPR020011">
    <property type="entry name" value="FimV_C"/>
</dbReference>
<dbReference type="NCBIfam" id="TIGR03505">
    <property type="entry name" value="FimV_core"/>
    <property type="match status" value="1"/>
</dbReference>
<evidence type="ECO:0000313" key="5">
    <source>
        <dbReference type="Proteomes" id="UP000199308"/>
    </source>
</evidence>
<feature type="region of interest" description="Disordered" evidence="2">
    <location>
        <begin position="313"/>
        <end position="403"/>
    </location>
</feature>
<proteinExistence type="predicted"/>
<dbReference type="Proteomes" id="UP000199308">
    <property type="component" value="Unassembled WGS sequence"/>
</dbReference>
<feature type="compositionally biased region" description="Basic and acidic residues" evidence="2">
    <location>
        <begin position="347"/>
        <end position="358"/>
    </location>
</feature>
<feature type="compositionally biased region" description="Acidic residues" evidence="2">
    <location>
        <begin position="359"/>
        <end position="395"/>
    </location>
</feature>
<feature type="compositionally biased region" description="Acidic residues" evidence="2">
    <location>
        <begin position="518"/>
        <end position="536"/>
    </location>
</feature>
<keyword evidence="1" id="KW-0175">Coiled coil</keyword>
<feature type="compositionally biased region" description="Acidic residues" evidence="2">
    <location>
        <begin position="322"/>
        <end position="336"/>
    </location>
</feature>
<gene>
    <name evidence="4" type="ORF">SAMN05660429_00520</name>
</gene>
<evidence type="ECO:0000256" key="3">
    <source>
        <dbReference type="SAM" id="Phobius"/>
    </source>
</evidence>
<accession>A0A1H9ZMV8</accession>
<feature type="compositionally biased region" description="Acidic residues" evidence="2">
    <location>
        <begin position="721"/>
        <end position="735"/>
    </location>
</feature>
<reference evidence="4 5" key="1">
    <citation type="submission" date="2016-10" db="EMBL/GenBank/DDBJ databases">
        <authorList>
            <person name="de Groot N.N."/>
        </authorList>
    </citation>
    <scope>NUCLEOTIDE SEQUENCE [LARGE SCALE GENOMIC DNA]</scope>
    <source>
        <strain evidence="4 5">DSM 19706</strain>
    </source>
</reference>
<name>A0A1H9ZMV8_THASX</name>
<feature type="region of interest" description="Disordered" evidence="2">
    <location>
        <begin position="489"/>
        <end position="544"/>
    </location>
</feature>
<dbReference type="RefSeq" id="WP_093327442.1">
    <property type="nucleotide sequence ID" value="NZ_AP027363.1"/>
</dbReference>
<dbReference type="AlphaFoldDB" id="A0A1H9ZMV8"/>
<protein>
    <submittedName>
        <fullName evidence="4">FimV N-terminal domain-containing protein</fullName>
    </submittedName>
</protein>
<dbReference type="NCBIfam" id="TIGR03504">
    <property type="entry name" value="FimV_Cterm"/>
    <property type="match status" value="1"/>
</dbReference>
<keyword evidence="3" id="KW-1133">Transmembrane helix</keyword>
<feature type="coiled-coil region" evidence="1">
    <location>
        <begin position="161"/>
        <end position="251"/>
    </location>
</feature>
<organism evidence="4 5">
    <name type="scientific">Thalassotalea agarivorans</name>
    <name type="common">Thalassomonas agarivorans</name>
    <dbReference type="NCBI Taxonomy" id="349064"/>
    <lineage>
        <taxon>Bacteria</taxon>
        <taxon>Pseudomonadati</taxon>
        <taxon>Pseudomonadota</taxon>
        <taxon>Gammaproteobacteria</taxon>
        <taxon>Alteromonadales</taxon>
        <taxon>Colwelliaceae</taxon>
        <taxon>Thalassotalea</taxon>
    </lineage>
</organism>
<feature type="compositionally biased region" description="Low complexity" evidence="2">
    <location>
        <begin position="111"/>
        <end position="125"/>
    </location>
</feature>
<sequence length="846" mass="93192">MAKSFVAQKAAAILMGAIAVTSFTYIDAATASDYGYYNKAERKFGPISAKDTLWNISNKVRPDNEVTIYQVMQALFDANPKAFSDGNRNHLVEGAYLNIPSKAQMLKAEPTNAPSTSKKATTKPKQQGPVIKKTLKSSNTTTTKVTNTPAAKKSVKLQPINEKQLAELNAIKAELQRSIEDLEAALAENEQLKADLDSVNQRIVTLQKAASDADTAYNHQLSVVEEKEQQLTTAKQQNAQLTQQLTQQKTAAQRAQTPDYMMLGASAGGAALLVFLIMLLFGRKKGGEQTTQPSPSDDNDSGVTSLADLVADDAEDKKEQETAETVDAEEQTEQDEKETATLENELVEAHVEDEPTERFEEETAVVESDLAEETEVASEESTETEENTESEETLTQEEQKNEPVDLLAPAEELDDEAMDKIIDSVLEDQKALEEDVANQEITDAEDIDSVLRDVGVAGPYIEEAETKEEITELSQLDEVLDEMPEVAFEEETAPIMPPEKSEVEEEVEVIQDSAADSASEDDTLSLEEQTEQEETADGSNLNQVMNTIAQEQFEEDIATEEDKPMTIDDVMNQTAQAHFEEQQYEATTEDDVDPLKTFEQSYSSNAVELDLGVIPQNSFEQGSGSDLPEFTEEYLASLPEDEEIEDGDEFLLQDKEEGGSVFGDLLKGSPSKRASDEALAIDDMEALEDVDFDDLLADIEQKNKAQQPAPQSKFPTKIGFADEEEASDTAGEETAEAQQKPASDPSEHIDVDDLLEETLDPIKDEPYNLENMDVGLEEFPEFKQQEAVDVDLVGDSGFDEKLDLARVYIDMDDTEAALELLNDVLVNGSDDQQQIAQALIDQLKKK</sequence>
<evidence type="ECO:0000256" key="2">
    <source>
        <dbReference type="SAM" id="MobiDB-lite"/>
    </source>
</evidence>
<feature type="compositionally biased region" description="Polar residues" evidence="2">
    <location>
        <begin position="704"/>
        <end position="714"/>
    </location>
</feature>
<evidence type="ECO:0000256" key="1">
    <source>
        <dbReference type="SAM" id="Coils"/>
    </source>
</evidence>
<dbReference type="STRING" id="349064.SAMN05660429_00520"/>
<feature type="region of interest" description="Disordered" evidence="2">
    <location>
        <begin position="699"/>
        <end position="748"/>
    </location>
</feature>
<dbReference type="InterPro" id="IPR038440">
    <property type="entry name" value="FimV_C_sf"/>
</dbReference>
<dbReference type="InterPro" id="IPR020012">
    <property type="entry name" value="LysM_FimV"/>
</dbReference>
<dbReference type="EMBL" id="FOHK01000002">
    <property type="protein sequence ID" value="SES83011.1"/>
    <property type="molecule type" value="Genomic_DNA"/>
</dbReference>
<dbReference type="Gene3D" id="1.20.58.2200">
    <property type="match status" value="1"/>
</dbReference>
<evidence type="ECO:0000313" key="4">
    <source>
        <dbReference type="EMBL" id="SES83011.1"/>
    </source>
</evidence>
<feature type="transmembrane region" description="Helical" evidence="3">
    <location>
        <begin position="260"/>
        <end position="281"/>
    </location>
</feature>